<dbReference type="RefSeq" id="XP_011683386.2">
    <property type="nucleotide sequence ID" value="XM_011685084.2"/>
</dbReference>
<feature type="coiled-coil region" evidence="1">
    <location>
        <begin position="86"/>
        <end position="120"/>
    </location>
</feature>
<feature type="compositionally biased region" description="Polar residues" evidence="2">
    <location>
        <begin position="1014"/>
        <end position="1030"/>
    </location>
</feature>
<keyword evidence="4" id="KW-1185">Reference proteome</keyword>
<evidence type="ECO:0000256" key="2">
    <source>
        <dbReference type="SAM" id="MobiDB-lite"/>
    </source>
</evidence>
<evidence type="ECO:0000313" key="4">
    <source>
        <dbReference type="Proteomes" id="UP000007110"/>
    </source>
</evidence>
<feature type="compositionally biased region" description="Basic and acidic residues" evidence="2">
    <location>
        <begin position="901"/>
        <end position="913"/>
    </location>
</feature>
<evidence type="ECO:0000256" key="1">
    <source>
        <dbReference type="SAM" id="Coils"/>
    </source>
</evidence>
<dbReference type="KEGG" id="spu:757107"/>
<sequence>MATDQTYRMPYPRSHVGHQMYDVRTQGLAIAQGHLPNLPHSATSAFRPAFVPPVPLQQRLVSPRVIPSNQEQYHQQRTVPYGSSGKHAVQLQLQQKQLELHQKQQQKQQQQLELHQKQQQHVFQTLQATIPANGFQELSMDVHQRAATNPAVQPAAPVQYPPITHQFSAAQGTSDHEILHQELRMLHAAHYQEKNRKDELLDAYMTQQMVEEKKQRIQTLDTQRKLLSNNNAVFRKKFFEETHTYVQQAQPMYLPKQEELYQARKARVPLGSAVPPTHPQMASYPHAHPETQVRLDGPMQHRVPQTVPQTRLVQAIKEGVPTANNFVGRPGNYQNFHLDQRFGGPQQYQPRGPGVMMPHQPVQYTHQEVFQSQRRQRDFPAQLQAANLIHSEVQHQPQKQPNFPLQYRPEFAARMMRDNIAQMPVTSHVGQLKQEQTMDIRASMPGHMHSLPGQVLRNSILENENKMNCTDNDSKESRRLSKMAVSIREEQMQLKEVLEKSLHRAAVQSVQKGVTENIRDSSSHIIAGSSCDNESMPRIVEVRSLANQESNGAVPGAHLNASKEAVLGISPGDVLGSNLKPSKPKSVMIKAHQELQEVPLNVNRVPSIGSLDSDNGRKDSWDSGIESPPWPENREACVMNMKRAASFPCDDMASLSIPHQSQKEKVVERKQSDNSIVNVGMDLSAKDQTNRVDVLCNALPEASNRNRQLSGDEGEKRSVSRGPVRLMNRKRSLPVDDVCPVEPKMLHCDPQALDYSKESRLSKVYVPEENILSKVGNSVKGQPATTIVVVDESPLDLSLKKDQQETSIEIEEMEEVQLDENEVTIEKKPNVDEIEEDEEEIDSKMKREETCDGEKKKGTYEAANDADEMVIPSPENQMQGYFGTIMMRALKRLWSESKTKLEGEDAAKAKPEGVESSDEDSGKYFQPSSVTTLENVPRVDSPVGLPLSLEHESVKNMLSSSSSSHSLETALCELMQQSSDAFKHGGDIFKHFDKIIKRELMIEIGKRPLKCNDESTTTESKQEENPSVSGSPDLIEVEPDEQTSEAVPLESLSPVNMLSEDEEIDDEIDDSQKLVIVESCLSPKPSPDSRETEHEMEQETVPVPMSCAPQTSIAADSPVRKSFRSSRQTYEKAARDAAQKAAHEAARLAAQKGAQMAAQKALKTKESGISQAQGGQKCVGDVSDGMIISSEASLPPKLSPVPSSGQPNLKASMYTGAQGGPRINFHQLQNNRRAVTAFVKQPQAQRAQRPQFMGKDIPNLVDVGEGARDGQSHACVERRYSEPATFNLNSTDSSPKDKLQRMMSDGSLSITPVKNDQTIASSSKRPTARNTYHANPQTIWQAQAQENNDNKVKLVKVTYDKTIPDQVSPTISGVPDAQDIQKHLQKSPIVLLPKLVFVPGQTFQQLTPVSGPQALQPGNILLLHKDKRRSVSITTAPVLPTVAVQGPSNNAAPLRSSNSPLLKHAPETAQSPDFIDTISGPFRIIRKTPVEHSSTKKPFISAFIIVYKNISLPGVLRSAVPFVPPRLLQNGMFPEETFENFCHALQDCNIMQRYMTVLERSALLNDLKHNKISSCKLVSLGEFHQKYDKIKELMQINKMT</sequence>
<organism evidence="3 4">
    <name type="scientific">Strongylocentrotus purpuratus</name>
    <name type="common">Purple sea urchin</name>
    <dbReference type="NCBI Taxonomy" id="7668"/>
    <lineage>
        <taxon>Eukaryota</taxon>
        <taxon>Metazoa</taxon>
        <taxon>Echinodermata</taxon>
        <taxon>Eleutherozoa</taxon>
        <taxon>Echinozoa</taxon>
        <taxon>Echinoidea</taxon>
        <taxon>Euechinoidea</taxon>
        <taxon>Echinacea</taxon>
        <taxon>Camarodonta</taxon>
        <taxon>Echinidea</taxon>
        <taxon>Strongylocentrotidae</taxon>
        <taxon>Strongylocentrotus</taxon>
    </lineage>
</organism>
<feature type="region of interest" description="Disordered" evidence="2">
    <location>
        <begin position="1011"/>
        <end position="1053"/>
    </location>
</feature>
<name>A0A7M7N8K8_STRPU</name>
<keyword evidence="1" id="KW-0175">Coiled coil</keyword>
<dbReference type="OMA" id="HKERYNV"/>
<dbReference type="RefSeq" id="XP_030832778.1">
    <property type="nucleotide sequence ID" value="XM_030976918.1"/>
</dbReference>
<feature type="region of interest" description="Disordered" evidence="2">
    <location>
        <begin position="607"/>
        <end position="630"/>
    </location>
</feature>
<dbReference type="EnsemblMetazoa" id="XM_011685084">
    <property type="protein sequence ID" value="XP_011683386"/>
    <property type="gene ID" value="LOC757107"/>
</dbReference>
<dbReference type="InParanoid" id="A0A7M7N8K8"/>
<accession>A0A7M7N8K8</accession>
<dbReference type="EnsemblMetazoa" id="XM_030976917">
    <property type="protein sequence ID" value="XP_030832777"/>
    <property type="gene ID" value="LOC757107"/>
</dbReference>
<dbReference type="GeneID" id="757107"/>
<feature type="region of interest" description="Disordered" evidence="2">
    <location>
        <begin position="834"/>
        <end position="858"/>
    </location>
</feature>
<dbReference type="OrthoDB" id="10072654at2759"/>
<proteinExistence type="predicted"/>
<feature type="region of interest" description="Disordered" evidence="2">
    <location>
        <begin position="901"/>
        <end position="928"/>
    </location>
</feature>
<dbReference type="EnsemblMetazoa" id="XM_030976918">
    <property type="protein sequence ID" value="XP_030832778"/>
    <property type="gene ID" value="LOC757107"/>
</dbReference>
<evidence type="ECO:0000313" key="3">
    <source>
        <dbReference type="EnsemblMetazoa" id="XP_030832777"/>
    </source>
</evidence>
<protein>
    <submittedName>
        <fullName evidence="3">Uncharacterized protein</fullName>
    </submittedName>
</protein>
<feature type="compositionally biased region" description="Basic and acidic residues" evidence="2">
    <location>
        <begin position="842"/>
        <end position="858"/>
    </location>
</feature>
<dbReference type="RefSeq" id="XP_030832777.1">
    <property type="nucleotide sequence ID" value="XM_030976917.1"/>
</dbReference>
<reference evidence="4" key="1">
    <citation type="submission" date="2015-02" db="EMBL/GenBank/DDBJ databases">
        <title>Genome sequencing for Strongylocentrotus purpuratus.</title>
        <authorList>
            <person name="Murali S."/>
            <person name="Liu Y."/>
            <person name="Vee V."/>
            <person name="English A."/>
            <person name="Wang M."/>
            <person name="Skinner E."/>
            <person name="Han Y."/>
            <person name="Muzny D.M."/>
            <person name="Worley K.C."/>
            <person name="Gibbs R.A."/>
        </authorList>
    </citation>
    <scope>NUCLEOTIDE SEQUENCE</scope>
</reference>
<reference evidence="3" key="2">
    <citation type="submission" date="2021-01" db="UniProtKB">
        <authorList>
            <consortium name="EnsemblMetazoa"/>
        </authorList>
    </citation>
    <scope>IDENTIFICATION</scope>
</reference>
<dbReference type="Proteomes" id="UP000007110">
    <property type="component" value="Unassembled WGS sequence"/>
</dbReference>